<name>A0A519BKJ0_9DELT</name>
<organism evidence="2 3">
    <name type="scientific">Candidatus Acididesulfobacter diazotrophicus</name>
    <dbReference type="NCBI Taxonomy" id="2597226"/>
    <lineage>
        <taxon>Bacteria</taxon>
        <taxon>Deltaproteobacteria</taxon>
        <taxon>Candidatus Acidulodesulfobacterales</taxon>
        <taxon>Candidatus Acididesulfobacter</taxon>
    </lineage>
</organism>
<dbReference type="AlphaFoldDB" id="A0A519BKJ0"/>
<evidence type="ECO:0000313" key="2">
    <source>
        <dbReference type="EMBL" id="RZD17792.1"/>
    </source>
</evidence>
<accession>A0A519BKJ0</accession>
<protein>
    <submittedName>
        <fullName evidence="2">Uncharacterized protein</fullName>
    </submittedName>
</protein>
<keyword evidence="1" id="KW-0812">Transmembrane</keyword>
<sequence length="86" mass="10731">MLPEYFYFFLNYNFQSIIYDVVYLILKFIIIYYLLPITYYLLPITYYKLYSLFGNLFNKSKDADIFTDRTSYAREINHRYRFVFIC</sequence>
<keyword evidence="1" id="KW-1133">Transmembrane helix</keyword>
<reference evidence="2 3" key="1">
    <citation type="journal article" date="2019" name="ISME J.">
        <title>Insights into ecological role of a new deltaproteobacterial order Candidatus Acidulodesulfobacterales by metagenomics and metatranscriptomics.</title>
        <authorList>
            <person name="Tan S."/>
            <person name="Liu J."/>
            <person name="Fang Y."/>
            <person name="Hedlund B.P."/>
            <person name="Lian Z.H."/>
            <person name="Huang L.Y."/>
            <person name="Li J.T."/>
            <person name="Huang L.N."/>
            <person name="Li W.J."/>
            <person name="Jiang H.C."/>
            <person name="Dong H.L."/>
            <person name="Shu W.S."/>
        </authorList>
    </citation>
    <scope>NUCLEOTIDE SEQUENCE [LARGE SCALE GENOMIC DNA]</scope>
    <source>
        <strain evidence="2">AP1</strain>
    </source>
</reference>
<comment type="caution">
    <text evidence="2">The sequence shown here is derived from an EMBL/GenBank/DDBJ whole genome shotgun (WGS) entry which is preliminary data.</text>
</comment>
<evidence type="ECO:0000313" key="3">
    <source>
        <dbReference type="Proteomes" id="UP000319296"/>
    </source>
</evidence>
<gene>
    <name evidence="2" type="ORF">EVG15_09350</name>
</gene>
<feature type="transmembrane region" description="Helical" evidence="1">
    <location>
        <begin position="20"/>
        <end position="42"/>
    </location>
</feature>
<keyword evidence="1" id="KW-0472">Membrane</keyword>
<dbReference type="EMBL" id="SGBB01000022">
    <property type="protein sequence ID" value="RZD17792.1"/>
    <property type="molecule type" value="Genomic_DNA"/>
</dbReference>
<proteinExistence type="predicted"/>
<evidence type="ECO:0000256" key="1">
    <source>
        <dbReference type="SAM" id="Phobius"/>
    </source>
</evidence>
<dbReference type="Proteomes" id="UP000319296">
    <property type="component" value="Unassembled WGS sequence"/>
</dbReference>